<dbReference type="EMBL" id="JASWER010000005">
    <property type="protein sequence ID" value="MDL5376783.1"/>
    <property type="molecule type" value="Genomic_DNA"/>
</dbReference>
<evidence type="ECO:0000313" key="2">
    <source>
        <dbReference type="Proteomes" id="UP001230807"/>
    </source>
</evidence>
<dbReference type="PANTHER" id="PTHR38455:SF1">
    <property type="entry name" value="DUF951 DOMAIN-CONTAINING PROTEIN"/>
    <property type="match status" value="1"/>
</dbReference>
<dbReference type="Pfam" id="PF06107">
    <property type="entry name" value="DUF951"/>
    <property type="match status" value="1"/>
</dbReference>
<gene>
    <name evidence="1" type="ORF">QR695_07155</name>
</gene>
<dbReference type="PIRSF" id="PIRSF037263">
    <property type="entry name" value="DUF951_bac"/>
    <property type="match status" value="1"/>
</dbReference>
<protein>
    <submittedName>
        <fullName evidence="1">DUF951 domain-containing protein</fullName>
    </submittedName>
</protein>
<sequence length="67" mass="7827">MQAKSYELNDFVEMKKPHACQTNRWQVTRVGMDIRIKCQGCGASVLMPRRDFDKRLKKVLKQENAAE</sequence>
<accession>A0ABT7MNK4</accession>
<dbReference type="PANTHER" id="PTHR38455">
    <property type="entry name" value="HYPOTHETICAL CYTOSOLIC PROTEIN"/>
    <property type="match status" value="1"/>
</dbReference>
<comment type="caution">
    <text evidence="1">The sequence shown here is derived from an EMBL/GenBank/DDBJ whole genome shotgun (WGS) entry which is preliminary data.</text>
</comment>
<proteinExistence type="predicted"/>
<evidence type="ECO:0000313" key="1">
    <source>
        <dbReference type="EMBL" id="MDL5376783.1"/>
    </source>
</evidence>
<name>A0ABT7MNK4_9BACL</name>
<dbReference type="RefSeq" id="WP_016509068.1">
    <property type="nucleotide sequence ID" value="NZ_CP172296.1"/>
</dbReference>
<dbReference type="Proteomes" id="UP001230807">
    <property type="component" value="Unassembled WGS sequence"/>
</dbReference>
<organism evidence="1 2">
    <name type="scientific">Exiguobacterium mexicanum</name>
    <dbReference type="NCBI Taxonomy" id="340146"/>
    <lineage>
        <taxon>Bacteria</taxon>
        <taxon>Bacillati</taxon>
        <taxon>Bacillota</taxon>
        <taxon>Bacilli</taxon>
        <taxon>Bacillales</taxon>
        <taxon>Bacillales Family XII. Incertae Sedis</taxon>
        <taxon>Exiguobacterium</taxon>
    </lineage>
</organism>
<dbReference type="InterPro" id="IPR009296">
    <property type="entry name" value="DUF951"/>
</dbReference>
<reference evidence="1 2" key="1">
    <citation type="submission" date="2023-06" db="EMBL/GenBank/DDBJ databases">
        <title>Influencing factors and mechanism of Cr(VI) reduction by facultative anaerobic Exiguobacterium sp. PY14.</title>
        <authorList>
            <person name="Zou L."/>
        </authorList>
    </citation>
    <scope>NUCLEOTIDE SEQUENCE [LARGE SCALE GENOMIC DNA]</scope>
    <source>
        <strain evidence="1 2">PY14</strain>
    </source>
</reference>
<keyword evidence="2" id="KW-1185">Reference proteome</keyword>